<name>A0A2S5RE33_9PROT</name>
<reference evidence="1 2" key="1">
    <citation type="submission" date="2017-11" db="EMBL/GenBank/DDBJ databases">
        <title>Comparative genomic analysis of Holospora spp., intranuclear symbionts of paramecia.</title>
        <authorList>
            <person name="Garushyants S.K."/>
            <person name="Beliavskaya A."/>
            <person name="Malko D.B."/>
            <person name="Logacheva M.D."/>
            <person name="Rautian M.S."/>
            <person name="Gelfand M.S."/>
        </authorList>
    </citation>
    <scope>NUCLEOTIDE SEQUENCE [LARGE SCALE GENOMIC DNA]</scope>
    <source>
        <strain evidence="2">02AZ16</strain>
    </source>
</reference>
<dbReference type="AlphaFoldDB" id="A0A2S5RE33"/>
<gene>
    <name evidence="1" type="ORF">HCUR_00222</name>
</gene>
<organism evidence="1 2">
    <name type="scientific">Holospora curviuscula</name>
    <dbReference type="NCBI Taxonomy" id="1082868"/>
    <lineage>
        <taxon>Bacteria</taxon>
        <taxon>Pseudomonadati</taxon>
        <taxon>Pseudomonadota</taxon>
        <taxon>Alphaproteobacteria</taxon>
        <taxon>Holosporales</taxon>
        <taxon>Holosporaceae</taxon>
        <taxon>Holospora</taxon>
    </lineage>
</organism>
<evidence type="ECO:0000313" key="1">
    <source>
        <dbReference type="EMBL" id="PPE05576.1"/>
    </source>
</evidence>
<dbReference type="EMBL" id="PHHC01000064">
    <property type="protein sequence ID" value="PPE05576.1"/>
    <property type="molecule type" value="Genomic_DNA"/>
</dbReference>
<sequence>MLYLGVDFLDTAYGALRDPLLSLKNIVELILMDQRREYSQA</sequence>
<accession>A0A2S5RE33</accession>
<dbReference type="Proteomes" id="UP000239425">
    <property type="component" value="Unassembled WGS sequence"/>
</dbReference>
<proteinExistence type="predicted"/>
<protein>
    <submittedName>
        <fullName evidence="1">Uncharacterized protein</fullName>
    </submittedName>
</protein>
<keyword evidence="2" id="KW-1185">Reference proteome</keyword>
<comment type="caution">
    <text evidence="1">The sequence shown here is derived from an EMBL/GenBank/DDBJ whole genome shotgun (WGS) entry which is preliminary data.</text>
</comment>
<evidence type="ECO:0000313" key="2">
    <source>
        <dbReference type="Proteomes" id="UP000239425"/>
    </source>
</evidence>